<dbReference type="InterPro" id="IPR001841">
    <property type="entry name" value="Znf_RING"/>
</dbReference>
<dbReference type="Gene3D" id="3.30.40.10">
    <property type="entry name" value="Zinc/RING finger domain, C3HC4 (zinc finger)"/>
    <property type="match status" value="1"/>
</dbReference>
<evidence type="ECO:0000256" key="2">
    <source>
        <dbReference type="ARBA" id="ARBA00022771"/>
    </source>
</evidence>
<evidence type="ECO:0000256" key="1">
    <source>
        <dbReference type="ARBA" id="ARBA00022723"/>
    </source>
</evidence>
<keyword evidence="2 4" id="KW-0863">Zinc-finger</keyword>
<comment type="caution">
    <text evidence="6">The sequence shown here is derived from an EMBL/GenBank/DDBJ whole genome shotgun (WGS) entry which is preliminary data.</text>
</comment>
<proteinExistence type="predicted"/>
<feature type="domain" description="RING-type" evidence="5">
    <location>
        <begin position="130"/>
        <end position="177"/>
    </location>
</feature>
<evidence type="ECO:0000313" key="6">
    <source>
        <dbReference type="EMBL" id="KAJ5580545.1"/>
    </source>
</evidence>
<dbReference type="PANTHER" id="PTHR14155:SF627">
    <property type="entry name" value="OS06G0192800 PROTEIN"/>
    <property type="match status" value="1"/>
</dbReference>
<dbReference type="InterPro" id="IPR013083">
    <property type="entry name" value="Znf_RING/FYVE/PHD"/>
</dbReference>
<evidence type="ECO:0000313" key="7">
    <source>
        <dbReference type="Proteomes" id="UP001216150"/>
    </source>
</evidence>
<keyword evidence="3" id="KW-0862">Zinc</keyword>
<keyword evidence="1" id="KW-0479">Metal-binding</keyword>
<protein>
    <recommendedName>
        <fullName evidence="5">RING-type domain-containing protein</fullName>
    </recommendedName>
</protein>
<accession>A0AAD6DG79</accession>
<keyword evidence="7" id="KW-1185">Reference proteome</keyword>
<dbReference type="Pfam" id="PF13639">
    <property type="entry name" value="zf-RING_2"/>
    <property type="match status" value="1"/>
</dbReference>
<dbReference type="InterPro" id="IPR053238">
    <property type="entry name" value="RING-H2_zinc_finger"/>
</dbReference>
<evidence type="ECO:0000256" key="3">
    <source>
        <dbReference type="ARBA" id="ARBA00022833"/>
    </source>
</evidence>
<evidence type="ECO:0000256" key="4">
    <source>
        <dbReference type="PROSITE-ProRule" id="PRU00175"/>
    </source>
</evidence>
<sequence length="204" mass="23323">MTSVNARFLRSAGIKIPRLSEDSAEEMWNQQTNRLNALLSKQAVARGPHAVFRRPSAIMQDKCIEALIMAVRYARINPEYLDYMDRQLWDIIELILECDEFSRRRALSKELAINRALKRELAWETSDEPCPICADYIQPGEYITSLIPHCMHWLHGSCIGQWLMSGNANSGTCPMCRIVIPLDLGIPPPAPEIMDVVLFWEDHV</sequence>
<dbReference type="GO" id="GO:0008270">
    <property type="term" value="F:zinc ion binding"/>
    <property type="evidence" value="ECO:0007669"/>
    <property type="project" value="UniProtKB-KW"/>
</dbReference>
<gene>
    <name evidence="6" type="ORF">N7450_006846</name>
</gene>
<organism evidence="6 7">
    <name type="scientific">Penicillium hetheringtonii</name>
    <dbReference type="NCBI Taxonomy" id="911720"/>
    <lineage>
        <taxon>Eukaryota</taxon>
        <taxon>Fungi</taxon>
        <taxon>Dikarya</taxon>
        <taxon>Ascomycota</taxon>
        <taxon>Pezizomycotina</taxon>
        <taxon>Eurotiomycetes</taxon>
        <taxon>Eurotiomycetidae</taxon>
        <taxon>Eurotiales</taxon>
        <taxon>Aspergillaceae</taxon>
        <taxon>Penicillium</taxon>
    </lineage>
</organism>
<dbReference type="AlphaFoldDB" id="A0AAD6DG79"/>
<dbReference type="SMART" id="SM00184">
    <property type="entry name" value="RING"/>
    <property type="match status" value="1"/>
</dbReference>
<name>A0AAD6DG79_9EURO</name>
<dbReference type="PROSITE" id="PS50089">
    <property type="entry name" value="ZF_RING_2"/>
    <property type="match status" value="1"/>
</dbReference>
<reference evidence="6 7" key="1">
    <citation type="journal article" date="2023" name="IMA Fungus">
        <title>Comparative genomic study of the Penicillium genus elucidates a diverse pangenome and 15 lateral gene transfer events.</title>
        <authorList>
            <person name="Petersen C."/>
            <person name="Sorensen T."/>
            <person name="Nielsen M.R."/>
            <person name="Sondergaard T.E."/>
            <person name="Sorensen J.L."/>
            <person name="Fitzpatrick D.A."/>
            <person name="Frisvad J.C."/>
            <person name="Nielsen K.L."/>
        </authorList>
    </citation>
    <scope>NUCLEOTIDE SEQUENCE [LARGE SCALE GENOMIC DNA]</scope>
    <source>
        <strain evidence="6 7">IBT 29057</strain>
    </source>
</reference>
<dbReference type="EMBL" id="JAQJAC010000006">
    <property type="protein sequence ID" value="KAJ5580545.1"/>
    <property type="molecule type" value="Genomic_DNA"/>
</dbReference>
<dbReference type="SUPFAM" id="SSF57850">
    <property type="entry name" value="RING/U-box"/>
    <property type="match status" value="1"/>
</dbReference>
<dbReference type="Proteomes" id="UP001216150">
    <property type="component" value="Unassembled WGS sequence"/>
</dbReference>
<dbReference type="PANTHER" id="PTHR14155">
    <property type="entry name" value="RING FINGER DOMAIN-CONTAINING"/>
    <property type="match status" value="1"/>
</dbReference>
<evidence type="ECO:0000259" key="5">
    <source>
        <dbReference type="PROSITE" id="PS50089"/>
    </source>
</evidence>